<evidence type="ECO:0000313" key="5">
    <source>
        <dbReference type="EMBL" id="KAL3658958.1"/>
    </source>
</evidence>
<protein>
    <submittedName>
        <fullName evidence="5">Uncharacterized protein</fullName>
    </submittedName>
</protein>
<feature type="region of interest" description="Disordered" evidence="4">
    <location>
        <begin position="167"/>
        <end position="189"/>
    </location>
</feature>
<evidence type="ECO:0000256" key="1">
    <source>
        <dbReference type="ARBA" id="ARBA00004123"/>
    </source>
</evidence>
<feature type="region of interest" description="Disordered" evidence="4">
    <location>
        <begin position="132"/>
        <end position="154"/>
    </location>
</feature>
<feature type="compositionally biased region" description="Polar residues" evidence="4">
    <location>
        <begin position="173"/>
        <end position="182"/>
    </location>
</feature>
<feature type="compositionally biased region" description="Basic and acidic residues" evidence="4">
    <location>
        <begin position="257"/>
        <end position="269"/>
    </location>
</feature>
<reference evidence="5 6" key="1">
    <citation type="submission" date="2024-09" db="EMBL/GenBank/DDBJ databases">
        <title>Genome sequencing and assembly of Phytophthora oleae, isolate VK10A, causative agent of rot of olive drupes.</title>
        <authorList>
            <person name="Conti Taguali S."/>
            <person name="Riolo M."/>
            <person name="La Spada F."/>
            <person name="Cacciola S.O."/>
            <person name="Dionisio G."/>
        </authorList>
    </citation>
    <scope>NUCLEOTIDE SEQUENCE [LARGE SCALE GENOMIC DNA]</scope>
    <source>
        <strain evidence="5 6">VK10A</strain>
    </source>
</reference>
<dbReference type="Proteomes" id="UP001632037">
    <property type="component" value="Unassembled WGS sequence"/>
</dbReference>
<dbReference type="EMBL" id="JBIMZQ010000050">
    <property type="protein sequence ID" value="KAL3658958.1"/>
    <property type="molecule type" value="Genomic_DNA"/>
</dbReference>
<feature type="region of interest" description="Disordered" evidence="4">
    <location>
        <begin position="1"/>
        <end position="36"/>
    </location>
</feature>
<comment type="subcellular location">
    <subcellularLocation>
        <location evidence="1">Nucleus</location>
    </subcellularLocation>
</comment>
<dbReference type="PANTHER" id="PTHR13486">
    <property type="entry name" value="TELOMERE LENGTH AND SILENCING PROTEIN 1 TLS1 FAMILY MEMBER"/>
    <property type="match status" value="1"/>
</dbReference>
<dbReference type="InterPro" id="IPR010756">
    <property type="entry name" value="Tls1-like"/>
</dbReference>
<evidence type="ECO:0000256" key="3">
    <source>
        <dbReference type="ARBA" id="ARBA00023242"/>
    </source>
</evidence>
<organism evidence="5 6">
    <name type="scientific">Phytophthora oleae</name>
    <dbReference type="NCBI Taxonomy" id="2107226"/>
    <lineage>
        <taxon>Eukaryota</taxon>
        <taxon>Sar</taxon>
        <taxon>Stramenopiles</taxon>
        <taxon>Oomycota</taxon>
        <taxon>Peronosporomycetes</taxon>
        <taxon>Peronosporales</taxon>
        <taxon>Peronosporaceae</taxon>
        <taxon>Phytophthora</taxon>
    </lineage>
</organism>
<feature type="compositionally biased region" description="Basic residues" evidence="4">
    <location>
        <begin position="1"/>
        <end position="19"/>
    </location>
</feature>
<dbReference type="GO" id="GO:0005634">
    <property type="term" value="C:nucleus"/>
    <property type="evidence" value="ECO:0007669"/>
    <property type="project" value="UniProtKB-SubCell"/>
</dbReference>
<feature type="compositionally biased region" description="Basic and acidic residues" evidence="4">
    <location>
        <begin position="276"/>
        <end position="296"/>
    </location>
</feature>
<feature type="region of interest" description="Disordered" evidence="4">
    <location>
        <begin position="257"/>
        <end position="296"/>
    </location>
</feature>
<keyword evidence="3" id="KW-0539">Nucleus</keyword>
<comment type="caution">
    <text evidence="5">The sequence shown here is derived from an EMBL/GenBank/DDBJ whole genome shotgun (WGS) entry which is preliminary data.</text>
</comment>
<dbReference type="PANTHER" id="PTHR13486:SF2">
    <property type="entry name" value="SPLICING FACTOR C9ORF78"/>
    <property type="match status" value="1"/>
</dbReference>
<evidence type="ECO:0000256" key="2">
    <source>
        <dbReference type="ARBA" id="ARBA00007643"/>
    </source>
</evidence>
<evidence type="ECO:0000256" key="4">
    <source>
        <dbReference type="SAM" id="MobiDB-lite"/>
    </source>
</evidence>
<sequence>MEVSFKKKSKRSASRKRSRRPLDDASASFTYGGDDVDVDQIQRSIEELREDQKLRDQVLREELASHKVETAAKKQKKAEPAADTTQYGLHDPKKDGSTNQKLLTLLDGQFTGQSGTTDKDQHEELMNKFIEERLQKKRRPGDRENAATGANVATALKTAEDKLFELPDHLNPNVDNGSNSYDDGTDNGMLMGGAGIAEVELPTSYAEHTKKATRWALENTKATTKLDAIGGLASSAVPGNFSTDFNRHKTDYVAEMKSMNKDEQRERGFHQVGKNRASDDRAVSKFRKAESRKLRR</sequence>
<dbReference type="AlphaFoldDB" id="A0ABD3EWY2"/>
<evidence type="ECO:0000313" key="6">
    <source>
        <dbReference type="Proteomes" id="UP001632037"/>
    </source>
</evidence>
<dbReference type="Pfam" id="PF07052">
    <property type="entry name" value="Hep_59"/>
    <property type="match status" value="1"/>
</dbReference>
<comment type="similarity">
    <text evidence="2">Belongs to the TLS1 family.</text>
</comment>
<gene>
    <name evidence="5" type="ORF">V7S43_016096</name>
</gene>
<accession>A0ABD3EWY2</accession>
<feature type="compositionally biased region" description="Basic and acidic residues" evidence="4">
    <location>
        <begin position="64"/>
        <end position="80"/>
    </location>
</feature>
<name>A0ABD3EWY2_9STRA</name>
<keyword evidence="6" id="KW-1185">Reference proteome</keyword>
<feature type="region of interest" description="Disordered" evidence="4">
    <location>
        <begin position="64"/>
        <end position="99"/>
    </location>
</feature>
<proteinExistence type="inferred from homology"/>